<comment type="similarity">
    <text evidence="2">Belongs to the outer membrane factor (OMF) (TC 1.B.17) family.</text>
</comment>
<dbReference type="SUPFAM" id="SSF56954">
    <property type="entry name" value="Outer membrane efflux proteins (OEP)"/>
    <property type="match status" value="1"/>
</dbReference>
<gene>
    <name evidence="9" type="ORF">EXM22_10955</name>
</gene>
<dbReference type="GO" id="GO:0015288">
    <property type="term" value="F:porin activity"/>
    <property type="evidence" value="ECO:0007669"/>
    <property type="project" value="TreeGrafter"/>
</dbReference>
<dbReference type="AlphaFoldDB" id="A0A5C1QMN6"/>
<dbReference type="Pfam" id="PF02321">
    <property type="entry name" value="OEP"/>
    <property type="match status" value="2"/>
</dbReference>
<keyword evidence="7" id="KW-0998">Cell outer membrane</keyword>
<dbReference type="PANTHER" id="PTHR30026">
    <property type="entry name" value="OUTER MEMBRANE PROTEIN TOLC"/>
    <property type="match status" value="1"/>
</dbReference>
<proteinExistence type="inferred from homology"/>
<organism evidence="9 10">
    <name type="scientific">Oceanispirochaeta crateris</name>
    <dbReference type="NCBI Taxonomy" id="2518645"/>
    <lineage>
        <taxon>Bacteria</taxon>
        <taxon>Pseudomonadati</taxon>
        <taxon>Spirochaetota</taxon>
        <taxon>Spirochaetia</taxon>
        <taxon>Spirochaetales</taxon>
        <taxon>Spirochaetaceae</taxon>
        <taxon>Oceanispirochaeta</taxon>
    </lineage>
</organism>
<keyword evidence="3" id="KW-0813">Transport</keyword>
<evidence type="ECO:0000313" key="9">
    <source>
        <dbReference type="EMBL" id="QEN08479.1"/>
    </source>
</evidence>
<evidence type="ECO:0000313" key="10">
    <source>
        <dbReference type="Proteomes" id="UP000324209"/>
    </source>
</evidence>
<evidence type="ECO:0000256" key="2">
    <source>
        <dbReference type="ARBA" id="ARBA00007613"/>
    </source>
</evidence>
<dbReference type="GO" id="GO:0009279">
    <property type="term" value="C:cell outer membrane"/>
    <property type="evidence" value="ECO:0007669"/>
    <property type="project" value="UniProtKB-SubCell"/>
</dbReference>
<dbReference type="GO" id="GO:1990281">
    <property type="term" value="C:efflux pump complex"/>
    <property type="evidence" value="ECO:0007669"/>
    <property type="project" value="TreeGrafter"/>
</dbReference>
<dbReference type="InterPro" id="IPR003423">
    <property type="entry name" value="OMP_efflux"/>
</dbReference>
<reference evidence="9 10" key="1">
    <citation type="submission" date="2019-02" db="EMBL/GenBank/DDBJ databases">
        <title>Complete Genome Sequence and Methylome Analysis of free living Spirochaetas.</title>
        <authorList>
            <person name="Fomenkov A."/>
            <person name="Dubinina G."/>
            <person name="Leshcheva N."/>
            <person name="Mikheeva N."/>
            <person name="Grabovich M."/>
            <person name="Vincze T."/>
            <person name="Roberts R.J."/>
        </authorList>
    </citation>
    <scope>NUCLEOTIDE SEQUENCE [LARGE SCALE GENOMIC DNA]</scope>
    <source>
        <strain evidence="9 10">K2</strain>
    </source>
</reference>
<protein>
    <submittedName>
        <fullName evidence="9">TolC family protein</fullName>
    </submittedName>
</protein>
<feature type="coiled-coil region" evidence="8">
    <location>
        <begin position="339"/>
        <end position="377"/>
    </location>
</feature>
<evidence type="ECO:0000256" key="6">
    <source>
        <dbReference type="ARBA" id="ARBA00023136"/>
    </source>
</evidence>
<keyword evidence="8" id="KW-0175">Coiled coil</keyword>
<evidence type="ECO:0000256" key="4">
    <source>
        <dbReference type="ARBA" id="ARBA00022452"/>
    </source>
</evidence>
<evidence type="ECO:0000256" key="1">
    <source>
        <dbReference type="ARBA" id="ARBA00004442"/>
    </source>
</evidence>
<evidence type="ECO:0000256" key="3">
    <source>
        <dbReference type="ARBA" id="ARBA00022448"/>
    </source>
</evidence>
<dbReference type="EMBL" id="CP036150">
    <property type="protein sequence ID" value="QEN08479.1"/>
    <property type="molecule type" value="Genomic_DNA"/>
</dbReference>
<dbReference type="Proteomes" id="UP000324209">
    <property type="component" value="Chromosome"/>
</dbReference>
<keyword evidence="6" id="KW-0472">Membrane</keyword>
<feature type="coiled-coil region" evidence="8">
    <location>
        <begin position="161"/>
        <end position="188"/>
    </location>
</feature>
<name>A0A5C1QMN6_9SPIO</name>
<sequence>MAWFLLMQGDSKNEKDKFMRKVYCLFLILAGVTMSLSAQEPLILTEDLAVSLALGQNLSLKSNLLDLESSQESNENSWNVFLPDFSVSGGTTRSEELFTVDSSKDGDSWTVWGSVDASLTLNYAAIQAMDADQLSYDSQSLSYETAKNQLISSVRKQFYYLLANKENLELVKKNLDLAEKRYIQTKTNFENGLASELSVLESRNSYESIRPSYTNTKTSYETQLMSFKNLLGLDLNQEIDVTGSLDTPVLDLDASSLINKFMAKRLDVQSAVKNLDIQENLKEATNFSKRSPSISLSGDWSNYAYDASDLDWNDAVSLTLSLSLPLNGFIPGSEDTLEIKDTVREVEQARLQLQEIMDSAEQDIHTLVMQLEGYLENIEITAFSVELAQKTYEMTESAYEFGTKELLDLEDAQNKLLSANEDLLQSRYSYLSGLIDLEYALNSTLDEIQGES</sequence>
<dbReference type="InterPro" id="IPR051906">
    <property type="entry name" value="TolC-like"/>
</dbReference>
<evidence type="ECO:0000256" key="8">
    <source>
        <dbReference type="SAM" id="Coils"/>
    </source>
</evidence>
<comment type="subcellular location">
    <subcellularLocation>
        <location evidence="1">Cell outer membrane</location>
    </subcellularLocation>
</comment>
<dbReference type="GO" id="GO:0015562">
    <property type="term" value="F:efflux transmembrane transporter activity"/>
    <property type="evidence" value="ECO:0007669"/>
    <property type="project" value="InterPro"/>
</dbReference>
<dbReference type="KEGG" id="ock:EXM22_10955"/>
<dbReference type="Gene3D" id="1.20.1600.10">
    <property type="entry name" value="Outer membrane efflux proteins (OEP)"/>
    <property type="match status" value="1"/>
</dbReference>
<accession>A0A5C1QMN6</accession>
<evidence type="ECO:0000256" key="7">
    <source>
        <dbReference type="ARBA" id="ARBA00023237"/>
    </source>
</evidence>
<keyword evidence="5" id="KW-0812">Transmembrane</keyword>
<keyword evidence="10" id="KW-1185">Reference proteome</keyword>
<dbReference type="PANTHER" id="PTHR30026:SF20">
    <property type="entry name" value="OUTER MEMBRANE PROTEIN TOLC"/>
    <property type="match status" value="1"/>
</dbReference>
<evidence type="ECO:0000256" key="5">
    <source>
        <dbReference type="ARBA" id="ARBA00022692"/>
    </source>
</evidence>
<keyword evidence="4" id="KW-1134">Transmembrane beta strand</keyword>